<keyword evidence="1" id="KW-0521">NADP</keyword>
<dbReference type="Pfam" id="PF05368">
    <property type="entry name" value="NmrA"/>
    <property type="match status" value="1"/>
</dbReference>
<dbReference type="EMBL" id="LYXU01000001">
    <property type="protein sequence ID" value="OBS29440.1"/>
    <property type="molecule type" value="Genomic_DNA"/>
</dbReference>
<dbReference type="PANTHER" id="PTHR47706:SF1">
    <property type="entry name" value="CIPA-LIKE, PUTATIVE (AFU_ORTHOLOGUE AFUA_1G12460)-RELATED"/>
    <property type="match status" value="1"/>
</dbReference>
<organism evidence="4 5">
    <name type="scientific">Fusarium poae</name>
    <dbReference type="NCBI Taxonomy" id="36050"/>
    <lineage>
        <taxon>Eukaryota</taxon>
        <taxon>Fungi</taxon>
        <taxon>Dikarya</taxon>
        <taxon>Ascomycota</taxon>
        <taxon>Pezizomycotina</taxon>
        <taxon>Sordariomycetes</taxon>
        <taxon>Hypocreomycetidae</taxon>
        <taxon>Hypocreales</taxon>
        <taxon>Nectriaceae</taxon>
        <taxon>Fusarium</taxon>
    </lineage>
</organism>
<sequence length="299" mass="32364">MSALKNIAIAGAAGDLGSAVFSALVNSSKFNLTVLTRKDSKSTFPSGTKVVQVDYDSLESLTAALQGQDAVVSTVGSLAIPSQNLLIDAAVAAGVKRFLPSEFGSNLVVPSVRKLPVFGTKVAIEDKLIELAKQGKITYTFVYNGAFLDWGIKQNFLLDFASPEITLWDGGNAEFSTTTLATVGDAVVGVLTHPQETQDRIVYVQDTVLTQKKLLELAKEVSPEKEWKVKDGKIDDLTAQSDANVAKGIYDWPTLSAYLFRSLFDAKSVPKYEKLDNELLGIKGVTDEQIKEFLKAHIQ</sequence>
<reference evidence="4 5" key="1">
    <citation type="submission" date="2016-06" db="EMBL/GenBank/DDBJ databases">
        <title>Living apart together: crosstalk between the core and supernumerary genomes in a fungal plant pathogen.</title>
        <authorList>
            <person name="Vanheule A."/>
            <person name="Audenaert K."/>
            <person name="Warris S."/>
            <person name="Van De Geest H."/>
            <person name="Schijlen E."/>
            <person name="Hofte M."/>
            <person name="De Saeger S."/>
            <person name="Haesaert G."/>
            <person name="Waalwijk C."/>
            <person name="Van Der Lee T."/>
        </authorList>
    </citation>
    <scope>NUCLEOTIDE SEQUENCE [LARGE SCALE GENOMIC DNA]</scope>
    <source>
        <strain evidence="4 5">2516</strain>
    </source>
</reference>
<dbReference type="InterPro" id="IPR036291">
    <property type="entry name" value="NAD(P)-bd_dom_sf"/>
</dbReference>
<dbReference type="CDD" id="cd05259">
    <property type="entry name" value="PCBER_SDR_a"/>
    <property type="match status" value="1"/>
</dbReference>
<evidence type="ECO:0000256" key="1">
    <source>
        <dbReference type="ARBA" id="ARBA00022857"/>
    </source>
</evidence>
<dbReference type="STRING" id="36050.A0A1B8B9N4"/>
<evidence type="ECO:0000256" key="2">
    <source>
        <dbReference type="ARBA" id="ARBA00023002"/>
    </source>
</evidence>
<proteinExistence type="predicted"/>
<dbReference type="InterPro" id="IPR008030">
    <property type="entry name" value="NmrA-like"/>
</dbReference>
<gene>
    <name evidence="4" type="ORF">FPOA_03376</name>
</gene>
<protein>
    <recommendedName>
        <fullName evidence="3">NmrA-like domain-containing protein</fullName>
    </recommendedName>
</protein>
<dbReference type="SUPFAM" id="SSF51735">
    <property type="entry name" value="NAD(P)-binding Rossmann-fold domains"/>
    <property type="match status" value="1"/>
</dbReference>
<feature type="domain" description="NmrA-like" evidence="3">
    <location>
        <begin position="5"/>
        <end position="221"/>
    </location>
</feature>
<evidence type="ECO:0000259" key="3">
    <source>
        <dbReference type="Pfam" id="PF05368"/>
    </source>
</evidence>
<dbReference type="PANTHER" id="PTHR47706">
    <property type="entry name" value="NMRA-LIKE FAMILY PROTEIN"/>
    <property type="match status" value="1"/>
</dbReference>
<dbReference type="Gene3D" id="3.40.50.720">
    <property type="entry name" value="NAD(P)-binding Rossmann-like Domain"/>
    <property type="match status" value="1"/>
</dbReference>
<evidence type="ECO:0000313" key="5">
    <source>
        <dbReference type="Proteomes" id="UP000091967"/>
    </source>
</evidence>
<dbReference type="InterPro" id="IPR045312">
    <property type="entry name" value="PCBER-like"/>
</dbReference>
<keyword evidence="2" id="KW-0560">Oxidoreductase</keyword>
<evidence type="ECO:0000313" key="4">
    <source>
        <dbReference type="EMBL" id="OBS29440.1"/>
    </source>
</evidence>
<accession>A0A1B8B9N4</accession>
<dbReference type="InterPro" id="IPR051609">
    <property type="entry name" value="NmrA/Isoflavone_reductase-like"/>
</dbReference>
<dbReference type="AlphaFoldDB" id="A0A1B8B9N4"/>
<name>A0A1B8B9N4_FUSPO</name>
<comment type="caution">
    <text evidence="4">The sequence shown here is derived from an EMBL/GenBank/DDBJ whole genome shotgun (WGS) entry which is preliminary data.</text>
</comment>
<keyword evidence="5" id="KW-1185">Reference proteome</keyword>
<dbReference type="GO" id="GO:0016491">
    <property type="term" value="F:oxidoreductase activity"/>
    <property type="evidence" value="ECO:0007669"/>
    <property type="project" value="UniProtKB-KW"/>
</dbReference>
<dbReference type="OMA" id="PEITLWD"/>
<dbReference type="Proteomes" id="UP000091967">
    <property type="component" value="Unassembled WGS sequence"/>
</dbReference>